<evidence type="ECO:0000313" key="9">
    <source>
        <dbReference type="Proteomes" id="UP001314263"/>
    </source>
</evidence>
<dbReference type="PANTHER" id="PTHR30028:SF0">
    <property type="entry name" value="PROTEIN ALUMINUM SENSITIVE 3"/>
    <property type="match status" value="1"/>
</dbReference>
<reference evidence="8 9" key="1">
    <citation type="submission" date="2023-10" db="EMBL/GenBank/DDBJ databases">
        <authorList>
            <person name="Maclean D."/>
            <person name="Macfadyen A."/>
        </authorList>
    </citation>
    <scope>NUCLEOTIDE SEQUENCE [LARGE SCALE GENOMIC DNA]</scope>
</reference>
<keyword evidence="4 7" id="KW-1133">Transmembrane helix</keyword>
<organism evidence="8 9">
    <name type="scientific">Coccomyxa viridis</name>
    <dbReference type="NCBI Taxonomy" id="1274662"/>
    <lineage>
        <taxon>Eukaryota</taxon>
        <taxon>Viridiplantae</taxon>
        <taxon>Chlorophyta</taxon>
        <taxon>core chlorophytes</taxon>
        <taxon>Trebouxiophyceae</taxon>
        <taxon>Trebouxiophyceae incertae sedis</taxon>
        <taxon>Coccomyxaceae</taxon>
        <taxon>Coccomyxa</taxon>
    </lineage>
</organism>
<dbReference type="Pfam" id="PF03649">
    <property type="entry name" value="UPF0014"/>
    <property type="match status" value="1"/>
</dbReference>
<evidence type="ECO:0000256" key="6">
    <source>
        <dbReference type="SAM" id="MobiDB-lite"/>
    </source>
</evidence>
<name>A0AAV1HZT2_9CHLO</name>
<proteinExistence type="inferred from homology"/>
<evidence type="ECO:0000256" key="4">
    <source>
        <dbReference type="ARBA" id="ARBA00022989"/>
    </source>
</evidence>
<feature type="transmembrane region" description="Helical" evidence="7">
    <location>
        <begin position="117"/>
        <end position="139"/>
    </location>
</feature>
<feature type="transmembrane region" description="Helical" evidence="7">
    <location>
        <begin position="59"/>
        <end position="80"/>
    </location>
</feature>
<dbReference type="Proteomes" id="UP001314263">
    <property type="component" value="Unassembled WGS sequence"/>
</dbReference>
<feature type="transmembrane region" description="Helical" evidence="7">
    <location>
        <begin position="86"/>
        <end position="105"/>
    </location>
</feature>
<feature type="region of interest" description="Disordered" evidence="6">
    <location>
        <begin position="372"/>
        <end position="403"/>
    </location>
</feature>
<evidence type="ECO:0000256" key="1">
    <source>
        <dbReference type="ARBA" id="ARBA00004141"/>
    </source>
</evidence>
<comment type="caution">
    <text evidence="8">The sequence shown here is derived from an EMBL/GenBank/DDBJ whole genome shotgun (WGS) entry which is preliminary data.</text>
</comment>
<feature type="transmembrane region" description="Helical" evidence="7">
    <location>
        <begin position="244"/>
        <end position="272"/>
    </location>
</feature>
<evidence type="ECO:0000256" key="7">
    <source>
        <dbReference type="SAM" id="Phobius"/>
    </source>
</evidence>
<keyword evidence="9" id="KW-1185">Reference proteome</keyword>
<keyword evidence="3 7" id="KW-0812">Transmembrane</keyword>
<comment type="subcellular location">
    <subcellularLocation>
        <location evidence="1">Membrane</location>
        <topology evidence="1">Multi-pass membrane protein</topology>
    </subcellularLocation>
</comment>
<feature type="transmembrane region" description="Helical" evidence="7">
    <location>
        <begin position="204"/>
        <end position="224"/>
    </location>
</feature>
<evidence type="ECO:0000313" key="8">
    <source>
        <dbReference type="EMBL" id="CAK0753895.1"/>
    </source>
</evidence>
<dbReference type="PANTHER" id="PTHR30028">
    <property type="entry name" value="UPF0014 INNER MEMBRANE PROTEIN YBBM-RELATED"/>
    <property type="match status" value="1"/>
</dbReference>
<dbReference type="EMBL" id="CAUYUE010000003">
    <property type="protein sequence ID" value="CAK0753895.1"/>
    <property type="molecule type" value="Genomic_DNA"/>
</dbReference>
<comment type="similarity">
    <text evidence="2">Belongs to the UPF0014 family.</text>
</comment>
<gene>
    <name evidence="8" type="ORF">CVIRNUC_002255</name>
</gene>
<evidence type="ECO:0000256" key="3">
    <source>
        <dbReference type="ARBA" id="ARBA00022692"/>
    </source>
</evidence>
<protein>
    <submittedName>
        <fullName evidence="8">Uncharacterized protein</fullName>
    </submittedName>
</protein>
<dbReference type="InterPro" id="IPR005226">
    <property type="entry name" value="UPF0014_fam"/>
</dbReference>
<feature type="transmembrane region" description="Helical" evidence="7">
    <location>
        <begin position="145"/>
        <end position="170"/>
    </location>
</feature>
<accession>A0AAV1HZT2</accession>
<dbReference type="AlphaFoldDB" id="A0AAV1HZT2"/>
<evidence type="ECO:0000256" key="2">
    <source>
        <dbReference type="ARBA" id="ARBA00005268"/>
    </source>
</evidence>
<evidence type="ECO:0000256" key="5">
    <source>
        <dbReference type="ARBA" id="ARBA00023136"/>
    </source>
</evidence>
<sequence>MPGKQLEPLTTNDSSQFLGNPASQATVALSPFAVLLAAALLLVNGAISAKFSLGWHKSLAVACTRCVVQLTIIGYILAAVFSLNTWWLVILYTAVMVLVASLEAVSRPAASYKGMLLHVVAVLSGSTAVVMVYALLLVIQPRPWWSAQYMIAILGLLLGSALSCVATGLSSTIDELTRGRDGLEQWLVLGASRWEATQGIIQRATTAALAPTLSHLSIMGLVTLPNAMAGQLLGGSVPIQAARYQVVVMLLVAASSGMGSTAAVLLAINSIVDQQHRVRRERLVPRAPGSAGVANWMQAQAAKGWAAARNQARRLMMRVRLSYRQRATWQGRRRGTWLRGSGLARRVFGSQMEEEEDAMSISSRLRDAMIASEDEMESVMSGPLSDDGREEAATHTAPNHGRG</sequence>
<keyword evidence="5 7" id="KW-0472">Membrane</keyword>
<dbReference type="GO" id="GO:0005886">
    <property type="term" value="C:plasma membrane"/>
    <property type="evidence" value="ECO:0007669"/>
    <property type="project" value="TreeGrafter"/>
</dbReference>
<feature type="transmembrane region" description="Helical" evidence="7">
    <location>
        <begin position="27"/>
        <end position="47"/>
    </location>
</feature>